<dbReference type="AlphaFoldDB" id="A0ABD3QFU8"/>
<reference evidence="2 3" key="1">
    <citation type="submission" date="2024-10" db="EMBL/GenBank/DDBJ databases">
        <title>Updated reference genomes for cyclostephanoid diatoms.</title>
        <authorList>
            <person name="Roberts W.R."/>
            <person name="Alverson A.J."/>
        </authorList>
    </citation>
    <scope>NUCLEOTIDE SEQUENCE [LARGE SCALE GENOMIC DNA]</scope>
    <source>
        <strain evidence="2 3">AJA010-31</strain>
    </source>
</reference>
<dbReference type="EMBL" id="JALLPJ020000204">
    <property type="protein sequence ID" value="KAL3798778.1"/>
    <property type="molecule type" value="Genomic_DNA"/>
</dbReference>
<keyword evidence="3" id="KW-1185">Reference proteome</keyword>
<evidence type="ECO:0000256" key="1">
    <source>
        <dbReference type="SAM" id="Phobius"/>
    </source>
</evidence>
<protein>
    <submittedName>
        <fullName evidence="2">Uncharacterized protein</fullName>
    </submittedName>
</protein>
<comment type="caution">
    <text evidence="2">The sequence shown here is derived from an EMBL/GenBank/DDBJ whole genome shotgun (WGS) entry which is preliminary data.</text>
</comment>
<evidence type="ECO:0000313" key="3">
    <source>
        <dbReference type="Proteomes" id="UP001530400"/>
    </source>
</evidence>
<organism evidence="2 3">
    <name type="scientific">Cyclotella atomus</name>
    <dbReference type="NCBI Taxonomy" id="382360"/>
    <lineage>
        <taxon>Eukaryota</taxon>
        <taxon>Sar</taxon>
        <taxon>Stramenopiles</taxon>
        <taxon>Ochrophyta</taxon>
        <taxon>Bacillariophyta</taxon>
        <taxon>Coscinodiscophyceae</taxon>
        <taxon>Thalassiosirophycidae</taxon>
        <taxon>Stephanodiscales</taxon>
        <taxon>Stephanodiscaceae</taxon>
        <taxon>Cyclotella</taxon>
    </lineage>
</organism>
<feature type="transmembrane region" description="Helical" evidence="1">
    <location>
        <begin position="229"/>
        <end position="254"/>
    </location>
</feature>
<proteinExistence type="predicted"/>
<gene>
    <name evidence="2" type="ORF">ACHAWO_012022</name>
</gene>
<feature type="transmembrane region" description="Helical" evidence="1">
    <location>
        <begin position="266"/>
        <end position="287"/>
    </location>
</feature>
<name>A0ABD3QFU8_9STRA</name>
<sequence>MEADEAIYYNATDHASVNGDEGKWILVFIAILMSWCFLAVAVAMGYYSWREDRLLKQYQTEGVVITGQVSNIVLLREGSRENVFKRKNKTKSLKTIGEEKCDGDTASLSYSDERHESVRSDVPYSKSNTYLVAIKYEVELTPGYTTGVVKWVRLQGDILQRSLFYRKKSSLVGMTVLFNLMQTPTQQEASKHNPDADTSLPLILLKPLPLSAHPQSSIVKSRSLASRSVTISIVAFFAMAGAIAHCLAVHVAYATNLEDGLATFRIFSPVAVISLLTIVTLYVYVVVRKLKNPISGMLEKEYLKRGEYSALDSGQTFDYTIDTLEMACRTFSSRSDVFLSMGNRALLQNANIC</sequence>
<feature type="transmembrane region" description="Helical" evidence="1">
    <location>
        <begin position="24"/>
        <end position="47"/>
    </location>
</feature>
<evidence type="ECO:0000313" key="2">
    <source>
        <dbReference type="EMBL" id="KAL3798778.1"/>
    </source>
</evidence>
<dbReference type="Proteomes" id="UP001530400">
    <property type="component" value="Unassembled WGS sequence"/>
</dbReference>
<keyword evidence="1" id="KW-1133">Transmembrane helix</keyword>
<keyword evidence="1" id="KW-0472">Membrane</keyword>
<keyword evidence="1" id="KW-0812">Transmembrane</keyword>
<accession>A0ABD3QFU8</accession>